<dbReference type="AlphaFoldDB" id="A0A7H2PTV3"/>
<dbReference type="EMBL" id="CP061561">
    <property type="protein sequence ID" value="QNX06286.1"/>
    <property type="molecule type" value="Genomic_DNA"/>
</dbReference>
<accession>A0A7H2PTV3</accession>
<gene>
    <name evidence="1" type="ORF">IC796_05030</name>
</gene>
<dbReference type="Proteomes" id="UP000516862">
    <property type="component" value="Chromosome"/>
</dbReference>
<sequence>MKEKILAFVKKMNGHVSFVELQNQFPEIKGNEQFGQESFNLLFWPNVTMEFIESINTLIKENKLKFAPCEPLLYTGDGVIFDFPVAKEFKKYATLRWYPMVFSAV</sequence>
<reference evidence="2" key="1">
    <citation type="submission" date="2020-09" db="EMBL/GenBank/DDBJ databases">
        <title>Clinical and molecular characterization of Acinetobacter seifertii in Taiwan.</title>
        <authorList>
            <person name="Li L.-H."/>
            <person name="Yang Y.-S."/>
            <person name="Sun J.-R."/>
            <person name="Huang T.-W."/>
            <person name="Huang W.-C."/>
            <person name="Wang Y.-C."/>
            <person name="Kuo T.-H."/>
            <person name="Kuo S.-C."/>
            <person name="Chen T.-L."/>
        </authorList>
    </citation>
    <scope>NUCLEOTIDE SEQUENCE [LARGE SCALE GENOMIC DNA]</scope>
    <source>
        <strain evidence="2">AS73</strain>
    </source>
</reference>
<evidence type="ECO:0000313" key="1">
    <source>
        <dbReference type="EMBL" id="QNX06286.1"/>
    </source>
</evidence>
<evidence type="ECO:0000313" key="2">
    <source>
        <dbReference type="Proteomes" id="UP000516862"/>
    </source>
</evidence>
<name>A0A7H2PTV3_9GAMM</name>
<proteinExistence type="predicted"/>
<dbReference type="RefSeq" id="WP_005032645.1">
    <property type="nucleotide sequence ID" value="NZ_BKTM01000018.1"/>
</dbReference>
<reference evidence="1 2" key="2">
    <citation type="submission" date="2020-09" db="EMBL/GenBank/DDBJ databases">
        <authorList>
            <person name="Chen F.-J."/>
            <person name="Lee Y.-T."/>
        </authorList>
    </citation>
    <scope>NUCLEOTIDE SEQUENCE [LARGE SCALE GENOMIC DNA]</scope>
    <source>
        <strain evidence="1 2">AS73</strain>
    </source>
</reference>
<protein>
    <submittedName>
        <fullName evidence="1">Uncharacterized protein</fullName>
    </submittedName>
</protein>
<organism evidence="1 2">
    <name type="scientific">Acinetobacter seifertii</name>
    <dbReference type="NCBI Taxonomy" id="1530123"/>
    <lineage>
        <taxon>Bacteria</taxon>
        <taxon>Pseudomonadati</taxon>
        <taxon>Pseudomonadota</taxon>
        <taxon>Gammaproteobacteria</taxon>
        <taxon>Moraxellales</taxon>
        <taxon>Moraxellaceae</taxon>
        <taxon>Acinetobacter</taxon>
        <taxon>Acinetobacter calcoaceticus/baumannii complex</taxon>
    </lineage>
</organism>